<keyword evidence="10" id="KW-1003">Cell membrane</keyword>
<feature type="transmembrane region" description="Helical" evidence="10">
    <location>
        <begin position="268"/>
        <end position="287"/>
    </location>
</feature>
<dbReference type="EC" id="2.4.1.-" evidence="10"/>
<comment type="similarity">
    <text evidence="3 10">Belongs to the glycosyltransferase 39 family.</text>
</comment>
<evidence type="ECO:0000256" key="3">
    <source>
        <dbReference type="ARBA" id="ARBA00007222"/>
    </source>
</evidence>
<evidence type="ECO:0000256" key="10">
    <source>
        <dbReference type="RuleBase" id="RU367007"/>
    </source>
</evidence>
<comment type="function">
    <text evidence="10">Protein O-mannosyltransferase that catalyzes the transfer of a single mannose residue from a polyprenol phospho-mannosyl lipidic donor to the hydroxyl group of selected serine and threonine residues in acceptor proteins.</text>
</comment>
<keyword evidence="4 10" id="KW-0328">Glycosyltransferase</keyword>
<dbReference type="InterPro" id="IPR027005">
    <property type="entry name" value="PMT-like"/>
</dbReference>
<dbReference type="PANTHER" id="PTHR10050:SF46">
    <property type="entry name" value="PROTEIN O-MANNOSYL-TRANSFERASE 2"/>
    <property type="match status" value="1"/>
</dbReference>
<evidence type="ECO:0000259" key="13">
    <source>
        <dbReference type="Pfam" id="PF16192"/>
    </source>
</evidence>
<dbReference type="InterPro" id="IPR032421">
    <property type="entry name" value="PMT_4TMC"/>
</dbReference>
<comment type="subcellular location">
    <subcellularLocation>
        <location evidence="10">Cell membrane</location>
    </subcellularLocation>
    <subcellularLocation>
        <location evidence="1">Endomembrane system</location>
        <topology evidence="1">Multi-pass membrane protein</topology>
    </subcellularLocation>
</comment>
<evidence type="ECO:0000313" key="14">
    <source>
        <dbReference type="EMBL" id="MBM7798089.1"/>
    </source>
</evidence>
<feature type="transmembrane region" description="Helical" evidence="10">
    <location>
        <begin position="427"/>
        <end position="444"/>
    </location>
</feature>
<evidence type="ECO:0000256" key="7">
    <source>
        <dbReference type="ARBA" id="ARBA00022989"/>
    </source>
</evidence>
<name>A0ABS2RGF8_9ACTN</name>
<proteinExistence type="inferred from homology"/>
<sequence>MSREVLEVDAPARRLDPADGIDPATSRAALTDTPQPASTTERLTVPMPADRIGSWLLALAISAVAFGLRFVNLGRPAGLVFDETYYAKDAWSLLASGYERNWPKSANDSIVAGNPNVMENSASFIVHPQVGKWLIAVGEHLFGMNSFGWRFMPLVFGTLLVLVTIRLVRRVSRSTLIGCTAGLLLTLDGLHFVMSRTALLDIFLAFFLVAAVTCLAADRDWFRVRLARHLSRSGRPDLGGAFGPALWFRPWRIAAGICFGLAGGTKWNAIYVLAAFALLSLAWDVGARRLAGAGRRAYLGILRDGLPAFVSLVVLSVGVYIGTWASWLATSGGYDRDWGARNPDATTVHLLGKPLASLLHYHKDIYGFHTGDFINHATHTYAANPAGWLILARPIGIDAVNDILPGTDGCAGPDNCLRVISGIGTPALWWGALLCLVIAAVLWVGARDWRFGIPIVGVLSNWLPWFQYMSRPLFFFYAITIIPFSVMAVSLCLGRLLGGAKDGDRRMIGAIAAGAFVALVGANFAYLYPVLTDGLLPYPKWLARMWFKSWI</sequence>
<protein>
    <recommendedName>
        <fullName evidence="9 10">Polyprenol-phosphate-mannose--protein mannosyltransferase</fullName>
        <ecNumber evidence="10">2.4.1.-</ecNumber>
    </recommendedName>
</protein>
<evidence type="ECO:0000256" key="4">
    <source>
        <dbReference type="ARBA" id="ARBA00022676"/>
    </source>
</evidence>
<evidence type="ECO:0000256" key="9">
    <source>
        <dbReference type="ARBA" id="ARBA00093617"/>
    </source>
</evidence>
<feature type="transmembrane region" description="Helical" evidence="10">
    <location>
        <begin position="175"/>
        <end position="193"/>
    </location>
</feature>
<evidence type="ECO:0000313" key="15">
    <source>
        <dbReference type="Proteomes" id="UP000704762"/>
    </source>
</evidence>
<feature type="domain" description="ArnT-like N-terminal" evidence="12">
    <location>
        <begin position="62"/>
        <end position="216"/>
    </location>
</feature>
<feature type="transmembrane region" description="Helical" evidence="10">
    <location>
        <begin position="474"/>
        <end position="496"/>
    </location>
</feature>
<evidence type="ECO:0000256" key="11">
    <source>
        <dbReference type="SAM" id="MobiDB-lite"/>
    </source>
</evidence>
<dbReference type="EMBL" id="JAFBCF010000001">
    <property type="protein sequence ID" value="MBM7798089.1"/>
    <property type="molecule type" value="Genomic_DNA"/>
</dbReference>
<keyword evidence="8 10" id="KW-0472">Membrane</keyword>
<organism evidence="14 15">
    <name type="scientific">Microlunatus panaciterrae</name>
    <dbReference type="NCBI Taxonomy" id="400768"/>
    <lineage>
        <taxon>Bacteria</taxon>
        <taxon>Bacillati</taxon>
        <taxon>Actinomycetota</taxon>
        <taxon>Actinomycetes</taxon>
        <taxon>Propionibacteriales</taxon>
        <taxon>Propionibacteriaceae</taxon>
        <taxon>Microlunatus</taxon>
    </lineage>
</organism>
<reference evidence="14 15" key="1">
    <citation type="submission" date="2021-01" db="EMBL/GenBank/DDBJ databases">
        <title>Sequencing the genomes of 1000 actinobacteria strains.</title>
        <authorList>
            <person name="Klenk H.-P."/>
        </authorList>
    </citation>
    <scope>NUCLEOTIDE SEQUENCE [LARGE SCALE GENOMIC DNA]</scope>
    <source>
        <strain evidence="14 15">DSM 18662</strain>
    </source>
</reference>
<dbReference type="PANTHER" id="PTHR10050">
    <property type="entry name" value="DOLICHYL-PHOSPHATE-MANNOSE--PROTEIN MANNOSYLTRANSFERASE"/>
    <property type="match status" value="1"/>
</dbReference>
<comment type="caution">
    <text evidence="14">The sequence shown here is derived from an EMBL/GenBank/DDBJ whole genome shotgun (WGS) entry which is preliminary data.</text>
</comment>
<keyword evidence="5 10" id="KW-0808">Transferase</keyword>
<keyword evidence="7 10" id="KW-1133">Transmembrane helix</keyword>
<feature type="transmembrane region" description="Helical" evidence="10">
    <location>
        <begin position="147"/>
        <end position="168"/>
    </location>
</feature>
<evidence type="ECO:0000256" key="2">
    <source>
        <dbReference type="ARBA" id="ARBA00004922"/>
    </source>
</evidence>
<dbReference type="Pfam" id="PF16192">
    <property type="entry name" value="PMT_4TMC"/>
    <property type="match status" value="1"/>
</dbReference>
<keyword evidence="6 10" id="KW-0812">Transmembrane</keyword>
<feature type="transmembrane region" description="Helical" evidence="10">
    <location>
        <begin position="199"/>
        <end position="217"/>
    </location>
</feature>
<evidence type="ECO:0000256" key="8">
    <source>
        <dbReference type="ARBA" id="ARBA00023136"/>
    </source>
</evidence>
<feature type="region of interest" description="Disordered" evidence="11">
    <location>
        <begin position="15"/>
        <end position="40"/>
    </location>
</feature>
<feature type="transmembrane region" description="Helical" evidence="10">
    <location>
        <begin position="508"/>
        <end position="528"/>
    </location>
</feature>
<comment type="pathway">
    <text evidence="2 10">Protein modification; protein glycosylation.</text>
</comment>
<feature type="domain" description="Protein O-mannosyl-transferase C-terminal four TM" evidence="13">
    <location>
        <begin position="357"/>
        <end position="550"/>
    </location>
</feature>
<evidence type="ECO:0000256" key="1">
    <source>
        <dbReference type="ARBA" id="ARBA00004127"/>
    </source>
</evidence>
<keyword evidence="15" id="KW-1185">Reference proteome</keyword>
<dbReference type="Proteomes" id="UP000704762">
    <property type="component" value="Unassembled WGS sequence"/>
</dbReference>
<gene>
    <name evidence="14" type="ORF">JOE57_001010</name>
</gene>
<evidence type="ECO:0000256" key="6">
    <source>
        <dbReference type="ARBA" id="ARBA00022692"/>
    </source>
</evidence>
<evidence type="ECO:0000256" key="5">
    <source>
        <dbReference type="ARBA" id="ARBA00022679"/>
    </source>
</evidence>
<dbReference type="GO" id="GO:0016740">
    <property type="term" value="F:transferase activity"/>
    <property type="evidence" value="ECO:0007669"/>
    <property type="project" value="UniProtKB-KW"/>
</dbReference>
<feature type="transmembrane region" description="Helical" evidence="10">
    <location>
        <begin position="308"/>
        <end position="329"/>
    </location>
</feature>
<dbReference type="InterPro" id="IPR003342">
    <property type="entry name" value="ArnT-like_N"/>
</dbReference>
<feature type="transmembrane region" description="Helical" evidence="10">
    <location>
        <begin position="52"/>
        <end position="71"/>
    </location>
</feature>
<accession>A0ABS2RGF8</accession>
<evidence type="ECO:0000259" key="12">
    <source>
        <dbReference type="Pfam" id="PF02366"/>
    </source>
</evidence>
<dbReference type="Pfam" id="PF02366">
    <property type="entry name" value="PMT"/>
    <property type="match status" value="1"/>
</dbReference>